<reference evidence="2" key="1">
    <citation type="submission" date="2022-11" db="UniProtKB">
        <authorList>
            <consortium name="WormBaseParasite"/>
        </authorList>
    </citation>
    <scope>IDENTIFICATION</scope>
</reference>
<dbReference type="WBParaSite" id="Gr19_v10_g5136.t1">
    <property type="protein sequence ID" value="Gr19_v10_g5136.t1"/>
    <property type="gene ID" value="Gr19_v10_g5136"/>
</dbReference>
<evidence type="ECO:0000313" key="2">
    <source>
        <dbReference type="WBParaSite" id="Gr19_v10_g5136.t1"/>
    </source>
</evidence>
<dbReference type="InterPro" id="IPR044884">
    <property type="entry name" value="Ribosomal_mL55_sf"/>
</dbReference>
<dbReference type="GO" id="GO:0003735">
    <property type="term" value="F:structural constituent of ribosome"/>
    <property type="evidence" value="ECO:0007669"/>
    <property type="project" value="InterPro"/>
</dbReference>
<dbReference type="Proteomes" id="UP000887572">
    <property type="component" value="Unplaced"/>
</dbReference>
<accession>A0A914HWI7</accession>
<protein>
    <submittedName>
        <fullName evidence="2">Uncharacterized protein</fullName>
    </submittedName>
</protein>
<keyword evidence="1" id="KW-1185">Reference proteome</keyword>
<dbReference type="PANTHER" id="PTHR34095">
    <property type="entry name" value="39S RIBOSOMAL PROTEIN L55, MITOCHONDRIAL"/>
    <property type="match status" value="1"/>
</dbReference>
<dbReference type="Gene3D" id="6.20.130.20">
    <property type="entry name" value="Mitochondrial ribosomal protein L55"/>
    <property type="match status" value="1"/>
</dbReference>
<dbReference type="GO" id="GO:0006412">
    <property type="term" value="P:translation"/>
    <property type="evidence" value="ECO:0007669"/>
    <property type="project" value="TreeGrafter"/>
</dbReference>
<evidence type="ECO:0000313" key="1">
    <source>
        <dbReference type="Proteomes" id="UP000887572"/>
    </source>
</evidence>
<proteinExistence type="predicted"/>
<dbReference type="PANTHER" id="PTHR34095:SF1">
    <property type="entry name" value="LARGE RIBOSOMAL SUBUNIT PROTEIN ML55"/>
    <property type="match status" value="1"/>
</dbReference>
<dbReference type="InterPro" id="IPR018615">
    <property type="entry name" value="Ribosomal_mL55"/>
</dbReference>
<dbReference type="GO" id="GO:0005762">
    <property type="term" value="C:mitochondrial large ribosomal subunit"/>
    <property type="evidence" value="ECO:0007669"/>
    <property type="project" value="InterPro"/>
</dbReference>
<organism evidence="1 2">
    <name type="scientific">Globodera rostochiensis</name>
    <name type="common">Golden nematode worm</name>
    <name type="synonym">Heterodera rostochiensis</name>
    <dbReference type="NCBI Taxonomy" id="31243"/>
    <lineage>
        <taxon>Eukaryota</taxon>
        <taxon>Metazoa</taxon>
        <taxon>Ecdysozoa</taxon>
        <taxon>Nematoda</taxon>
        <taxon>Chromadorea</taxon>
        <taxon>Rhabditida</taxon>
        <taxon>Tylenchina</taxon>
        <taxon>Tylenchomorpha</taxon>
        <taxon>Tylenchoidea</taxon>
        <taxon>Heteroderidae</taxon>
        <taxon>Heteroderinae</taxon>
        <taxon>Globodera</taxon>
    </lineage>
</organism>
<sequence>MTAWRACLGKIRRKEFVRLYKVRILRSDGSLIFGRCDEPREILKLPADLRTLSDDEQRMRIAERKTAVRKVVEDTFDDTFDFHKYVSEWKRR</sequence>
<dbReference type="AlphaFoldDB" id="A0A914HWI7"/>
<name>A0A914HWI7_GLORO</name>
<dbReference type="Pfam" id="PF09776">
    <property type="entry name" value="Mitoc_L55"/>
    <property type="match status" value="1"/>
</dbReference>